<keyword evidence="15" id="KW-1185">Reference proteome</keyword>
<keyword evidence="3" id="KW-1003">Cell membrane</keyword>
<dbReference type="InterPro" id="IPR006685">
    <property type="entry name" value="MscS_channel_2nd"/>
</dbReference>
<feature type="domain" description="Mechanosensitive ion channel MscS" evidence="11">
    <location>
        <begin position="338"/>
        <end position="399"/>
    </location>
</feature>
<evidence type="ECO:0000256" key="3">
    <source>
        <dbReference type="ARBA" id="ARBA00022475"/>
    </source>
</evidence>
<keyword evidence="7" id="KW-0175">Coiled coil</keyword>
<dbReference type="SUPFAM" id="SSF50182">
    <property type="entry name" value="Sm-like ribonucleoproteins"/>
    <property type="match status" value="1"/>
</dbReference>
<evidence type="ECO:0000256" key="10">
    <source>
        <dbReference type="SAM" id="SignalP"/>
    </source>
</evidence>
<evidence type="ECO:0000259" key="13">
    <source>
        <dbReference type="Pfam" id="PF21088"/>
    </source>
</evidence>
<dbReference type="InterPro" id="IPR011066">
    <property type="entry name" value="MscS_channel_C_sf"/>
</dbReference>
<dbReference type="InterPro" id="IPR049278">
    <property type="entry name" value="MS_channel_C"/>
</dbReference>
<dbReference type="Pfam" id="PF00924">
    <property type="entry name" value="MS_channel_2nd"/>
    <property type="match status" value="1"/>
</dbReference>
<dbReference type="InterPro" id="IPR023408">
    <property type="entry name" value="MscS_beta-dom_sf"/>
</dbReference>
<dbReference type="EMBL" id="JBGBPQ010000014">
    <property type="protein sequence ID" value="KAL1511234.1"/>
    <property type="molecule type" value="Genomic_DNA"/>
</dbReference>
<evidence type="ECO:0000256" key="7">
    <source>
        <dbReference type="SAM" id="Coils"/>
    </source>
</evidence>
<evidence type="ECO:0000313" key="15">
    <source>
        <dbReference type="Proteomes" id="UP001515480"/>
    </source>
</evidence>
<feature type="compositionally biased region" description="Low complexity" evidence="8">
    <location>
        <begin position="720"/>
        <end position="741"/>
    </location>
</feature>
<evidence type="ECO:0000256" key="1">
    <source>
        <dbReference type="ARBA" id="ARBA00004651"/>
    </source>
</evidence>
<evidence type="ECO:0000256" key="4">
    <source>
        <dbReference type="ARBA" id="ARBA00022692"/>
    </source>
</evidence>
<dbReference type="GO" id="GO:0055085">
    <property type="term" value="P:transmembrane transport"/>
    <property type="evidence" value="ECO:0007669"/>
    <property type="project" value="InterPro"/>
</dbReference>
<name>A0AB34J1K2_PRYPA</name>
<organism evidence="14 15">
    <name type="scientific">Prymnesium parvum</name>
    <name type="common">Toxic golden alga</name>
    <dbReference type="NCBI Taxonomy" id="97485"/>
    <lineage>
        <taxon>Eukaryota</taxon>
        <taxon>Haptista</taxon>
        <taxon>Haptophyta</taxon>
        <taxon>Prymnesiophyceae</taxon>
        <taxon>Prymnesiales</taxon>
        <taxon>Prymnesiaceae</taxon>
        <taxon>Prymnesium</taxon>
    </lineage>
</organism>
<dbReference type="Proteomes" id="UP001515480">
    <property type="component" value="Unassembled WGS sequence"/>
</dbReference>
<evidence type="ECO:0008006" key="16">
    <source>
        <dbReference type="Google" id="ProtNLM"/>
    </source>
</evidence>
<dbReference type="SUPFAM" id="SSF82861">
    <property type="entry name" value="Mechanosensitive channel protein MscS (YggB), transmembrane region"/>
    <property type="match status" value="1"/>
</dbReference>
<proteinExistence type="inferred from homology"/>
<evidence type="ECO:0000256" key="8">
    <source>
        <dbReference type="SAM" id="MobiDB-lite"/>
    </source>
</evidence>
<feature type="chain" id="PRO_5044331597" description="Mechanosensitive ion channel protein" evidence="10">
    <location>
        <begin position="23"/>
        <end position="807"/>
    </location>
</feature>
<evidence type="ECO:0000313" key="14">
    <source>
        <dbReference type="EMBL" id="KAL1511234.1"/>
    </source>
</evidence>
<feature type="transmembrane region" description="Helical" evidence="9">
    <location>
        <begin position="143"/>
        <end position="165"/>
    </location>
</feature>
<comment type="caution">
    <text evidence="14">The sequence shown here is derived from an EMBL/GenBank/DDBJ whole genome shotgun (WGS) entry which is preliminary data.</text>
</comment>
<dbReference type="Pfam" id="PF21088">
    <property type="entry name" value="MS_channel_1st"/>
    <property type="match status" value="1"/>
</dbReference>
<dbReference type="AlphaFoldDB" id="A0AB34J1K2"/>
<feature type="compositionally biased region" description="Low complexity" evidence="8">
    <location>
        <begin position="522"/>
        <end position="536"/>
    </location>
</feature>
<dbReference type="InterPro" id="IPR010920">
    <property type="entry name" value="LSM_dom_sf"/>
</dbReference>
<sequence>MLLAVALALGFSLHPAAPPARARSVRSLGAVRAAPSWVRSAVAPNATEDSLDPLAGLDDSPPAAAEEPLTPPRRRGLLPTLRARIFAPPDSAEHSAKLQLALALAQLCLLILLPLALMHALVPANAVAFRSALTLFSGISGQLVTCAALLGSTMLAFRILLYRLLHTMHRVSEMIKKRLSNNTLERTEYEDSLWSTPQRPMELGLGALLLYTLLPTVSGGAARMLSDKLVEPLMRVLVEVCVAWIVLNVIEKLEARKVETTTDQPLAAGGRSSGGFGGPVGQRASVELARTNALTKAASLVVWLVLILSTLSTLGVDVRTVLAFSGVSSVALGLAFKDVIANFVSGLTVYLTQPFTVGDWIHTEDRSLDGWIEHIGWYYTKLNTWEKRPMYIPNSKFSSMDLRALPDIVREIRLVLLANEEIDARQHRLVFFREVGQYSVDVWVSCFTRSVFLADWLSTQQDLLFQIGKILEKHGAKFASTLTREQFLFPQPAAEAVAQNPLPATAPPPQADSLAQSYGMLPDPAAAPPATMDPPAGFKDAAELANAAEKAVAADAAMKELEALQLSLRAREAAMNEREQAIARQAEAVSSQEQALKDHEKAIRATERSIEELKKSVKAREEALDAANRTEKDKTVAARAEAVRTEEEVIRLKKAAVQRQMQFVQQKEEALVKDKEAFEMKEEALKQQEIAIAAERDMIQMSREAVESAKQAVAAASGIVGSTSSSSSDSAGAQDAGDGATPNLESASGATSSWAQGEEGGSEEATAGDDDETTDKSEGDDEFVDEALEGDEDTVYIEQYERTQMGD</sequence>
<feature type="compositionally biased region" description="Acidic residues" evidence="8">
    <location>
        <begin position="760"/>
        <end position="795"/>
    </location>
</feature>
<dbReference type="InterPro" id="IPR011014">
    <property type="entry name" value="MscS_channel_TM-2"/>
</dbReference>
<evidence type="ECO:0000259" key="12">
    <source>
        <dbReference type="Pfam" id="PF21082"/>
    </source>
</evidence>
<evidence type="ECO:0000259" key="11">
    <source>
        <dbReference type="Pfam" id="PF00924"/>
    </source>
</evidence>
<feature type="region of interest" description="Disordered" evidence="8">
    <location>
        <begin position="49"/>
        <end position="75"/>
    </location>
</feature>
<evidence type="ECO:0000256" key="9">
    <source>
        <dbReference type="SAM" id="Phobius"/>
    </source>
</evidence>
<feature type="region of interest" description="Disordered" evidence="8">
    <location>
        <begin position="720"/>
        <end position="807"/>
    </location>
</feature>
<evidence type="ECO:0000256" key="6">
    <source>
        <dbReference type="ARBA" id="ARBA00023136"/>
    </source>
</evidence>
<dbReference type="Gene3D" id="1.10.287.1260">
    <property type="match status" value="1"/>
</dbReference>
<feature type="signal peptide" evidence="10">
    <location>
        <begin position="1"/>
        <end position="22"/>
    </location>
</feature>
<feature type="transmembrane region" description="Helical" evidence="9">
    <location>
        <begin position="297"/>
        <end position="316"/>
    </location>
</feature>
<dbReference type="PANTHER" id="PTHR30566:SF5">
    <property type="entry name" value="MECHANOSENSITIVE ION CHANNEL PROTEIN 1, MITOCHONDRIAL-RELATED"/>
    <property type="match status" value="1"/>
</dbReference>
<feature type="compositionally biased region" description="Polar residues" evidence="8">
    <location>
        <begin position="743"/>
        <end position="755"/>
    </location>
</feature>
<dbReference type="Pfam" id="PF21082">
    <property type="entry name" value="MS_channel_3rd"/>
    <property type="match status" value="1"/>
</dbReference>
<keyword evidence="10" id="KW-0732">Signal</keyword>
<dbReference type="GO" id="GO:0005886">
    <property type="term" value="C:plasma membrane"/>
    <property type="evidence" value="ECO:0007669"/>
    <property type="project" value="UniProtKB-SubCell"/>
</dbReference>
<dbReference type="PANTHER" id="PTHR30566">
    <property type="entry name" value="YNAI-RELATED MECHANOSENSITIVE ION CHANNEL"/>
    <property type="match status" value="1"/>
</dbReference>
<feature type="coiled-coil region" evidence="7">
    <location>
        <begin position="544"/>
        <end position="630"/>
    </location>
</feature>
<feature type="transmembrane region" description="Helical" evidence="9">
    <location>
        <begin position="98"/>
        <end position="122"/>
    </location>
</feature>
<feature type="domain" description="Mechanosensitive ion channel MscS C-terminal" evidence="12">
    <location>
        <begin position="401"/>
        <end position="478"/>
    </location>
</feature>
<reference evidence="14 15" key="1">
    <citation type="journal article" date="2024" name="Science">
        <title>Giant polyketide synthase enzymes in the biosynthesis of giant marine polyether toxins.</title>
        <authorList>
            <person name="Fallon T.R."/>
            <person name="Shende V.V."/>
            <person name="Wierzbicki I.H."/>
            <person name="Pendleton A.L."/>
            <person name="Watervoot N.F."/>
            <person name="Auber R.P."/>
            <person name="Gonzalez D.J."/>
            <person name="Wisecaver J.H."/>
            <person name="Moore B.S."/>
        </authorList>
    </citation>
    <scope>NUCLEOTIDE SEQUENCE [LARGE SCALE GENOMIC DNA]</scope>
    <source>
        <strain evidence="14 15">12B1</strain>
    </source>
</reference>
<accession>A0AB34J1K2</accession>
<evidence type="ECO:0000256" key="5">
    <source>
        <dbReference type="ARBA" id="ARBA00022989"/>
    </source>
</evidence>
<comment type="similarity">
    <text evidence="2">Belongs to the MscS (TC 1.A.23) family.</text>
</comment>
<gene>
    <name evidence="14" type="ORF">AB1Y20_006045</name>
</gene>
<feature type="domain" description="Mechanosensitive ion channel transmembrane helices 2/3" evidence="13">
    <location>
        <begin position="299"/>
        <end position="337"/>
    </location>
</feature>
<dbReference type="InterPro" id="IPR049142">
    <property type="entry name" value="MS_channel_1st"/>
</dbReference>
<keyword evidence="5 9" id="KW-1133">Transmembrane helix</keyword>
<dbReference type="SUPFAM" id="SSF82689">
    <property type="entry name" value="Mechanosensitive channel protein MscS (YggB), C-terminal domain"/>
    <property type="match status" value="1"/>
</dbReference>
<keyword evidence="4 9" id="KW-0812">Transmembrane</keyword>
<comment type="subcellular location">
    <subcellularLocation>
        <location evidence="1">Cell membrane</location>
        <topology evidence="1">Multi-pass membrane protein</topology>
    </subcellularLocation>
</comment>
<keyword evidence="6 9" id="KW-0472">Membrane</keyword>
<dbReference type="Gene3D" id="2.30.30.60">
    <property type="match status" value="1"/>
</dbReference>
<protein>
    <recommendedName>
        <fullName evidence="16">Mechanosensitive ion channel protein</fullName>
    </recommendedName>
</protein>
<feature type="region of interest" description="Disordered" evidence="8">
    <location>
        <begin position="500"/>
        <end position="537"/>
    </location>
</feature>
<evidence type="ECO:0000256" key="2">
    <source>
        <dbReference type="ARBA" id="ARBA00008017"/>
    </source>
</evidence>